<dbReference type="NCBIfam" id="TIGR01026">
    <property type="entry name" value="fliI_yscN"/>
    <property type="match status" value="1"/>
</dbReference>
<dbReference type="GO" id="GO:0030257">
    <property type="term" value="C:type III protein secretion system complex"/>
    <property type="evidence" value="ECO:0007669"/>
    <property type="project" value="InterPro"/>
</dbReference>
<comment type="catalytic activity">
    <reaction evidence="8">
        <text>ATP + H2O + cellular proteinSide 1 = ADP + phosphate + cellular proteinSide 2.</text>
        <dbReference type="EC" id="7.4.2.8"/>
    </reaction>
</comment>
<dbReference type="AlphaFoldDB" id="A0A519BB97"/>
<sequence>MGKIINLKEYNCLLKSVDRFIIKGKLTKAVGLILEAKHPALSIGKICKIQSKNQAKRECVLAEVIGFNNDKAILMPYGDISGINLESEVILLDEEEKFPAGPELKGRVLDPFGNPLDDKGKITCRDFAKIFNDPPPPLSRKRIQEVMDVGVRAINSFLTICKGQRIGIFAGSGVGKSTLLGMITKNSNADINVVALIGERGREVKEFVEKNLGEEGLKKSVVIVATSDKSPLIRLRGAFAATAIAEYFRDAGLDVLFLMDSITRFAMASREVGLSAGEPPTVRGYTPSVFAVLPKLLERAANSDTGSITGIYTVLVEGDDMNEPISDTARSILDGHIVLSRKIAENGIFPAIDILNSISRVMPDVISESHLLKTREVLKVASEYRVNEDLINIGAYSKGTNEKIDFAIDHMESIENYIRQTPDETYSFEESLEGLNTLLN</sequence>
<dbReference type="InterPro" id="IPR020003">
    <property type="entry name" value="ATPase_a/bsu_AS"/>
</dbReference>
<feature type="domain" description="AAA+ ATPase" evidence="9">
    <location>
        <begin position="162"/>
        <end position="344"/>
    </location>
</feature>
<dbReference type="Pfam" id="PF18269">
    <property type="entry name" value="T3SS_ATPase_C"/>
    <property type="match status" value="1"/>
</dbReference>
<dbReference type="CDD" id="cd18117">
    <property type="entry name" value="ATP-synt_flagellum-secretory_path_III_N"/>
    <property type="match status" value="1"/>
</dbReference>
<dbReference type="FunFam" id="3.40.50.12240:FF:000002">
    <property type="entry name" value="Flagellum-specific ATP synthase FliI"/>
    <property type="match status" value="1"/>
</dbReference>
<evidence type="ECO:0000256" key="7">
    <source>
        <dbReference type="ARBA" id="ARBA00022967"/>
    </source>
</evidence>
<dbReference type="PROSITE" id="PS00152">
    <property type="entry name" value="ATPASE_ALPHA_BETA"/>
    <property type="match status" value="1"/>
</dbReference>
<dbReference type="InterPro" id="IPR004100">
    <property type="entry name" value="ATPase_F1/V1/A1_a/bsu_N"/>
</dbReference>
<evidence type="ECO:0000256" key="2">
    <source>
        <dbReference type="ARBA" id="ARBA00022448"/>
    </source>
</evidence>
<comment type="caution">
    <text evidence="10">The sequence shown here is derived from an EMBL/GenBank/DDBJ whole genome shotgun (WGS) entry which is preliminary data.</text>
</comment>
<evidence type="ECO:0000259" key="9">
    <source>
        <dbReference type="SMART" id="SM00382"/>
    </source>
</evidence>
<gene>
    <name evidence="10" type="ORF">EVJ47_05120</name>
</gene>
<dbReference type="Pfam" id="PF00006">
    <property type="entry name" value="ATP-synt_ab"/>
    <property type="match status" value="1"/>
</dbReference>
<keyword evidence="4" id="KW-0547">Nucleotide-binding</keyword>
<protein>
    <submittedName>
        <fullName evidence="10">FliI/YscN family ATPase</fullName>
    </submittedName>
</protein>
<name>A0A519BB97_9DELT</name>
<dbReference type="GO" id="GO:0046933">
    <property type="term" value="F:proton-transporting ATP synthase activity, rotational mechanism"/>
    <property type="evidence" value="ECO:0007669"/>
    <property type="project" value="TreeGrafter"/>
</dbReference>
<dbReference type="Gene3D" id="3.40.50.12240">
    <property type="match status" value="1"/>
</dbReference>
<dbReference type="PANTHER" id="PTHR15184:SF9">
    <property type="entry name" value="SPI-1 TYPE 3 SECRETION SYSTEM ATPASE"/>
    <property type="match status" value="1"/>
</dbReference>
<organism evidence="10 11">
    <name type="scientific">Candidatus Acidulodesulfobacterium ferriphilum</name>
    <dbReference type="NCBI Taxonomy" id="2597223"/>
    <lineage>
        <taxon>Bacteria</taxon>
        <taxon>Deltaproteobacteria</taxon>
        <taxon>Candidatus Acidulodesulfobacterales</taxon>
        <taxon>Candidatus Acidulodesulfobacterium</taxon>
    </lineage>
</organism>
<dbReference type="SMART" id="SM00382">
    <property type="entry name" value="AAA"/>
    <property type="match status" value="1"/>
</dbReference>
<dbReference type="InterPro" id="IPR005714">
    <property type="entry name" value="ATPase_T3SS_FliI/YscN"/>
</dbReference>
<dbReference type="EMBL" id="SGBD01000002">
    <property type="protein sequence ID" value="RZD14553.1"/>
    <property type="molecule type" value="Genomic_DNA"/>
</dbReference>
<accession>A0A519BB97</accession>
<dbReference type="PANTHER" id="PTHR15184">
    <property type="entry name" value="ATP SYNTHASE"/>
    <property type="match status" value="1"/>
</dbReference>
<dbReference type="InterPro" id="IPR050053">
    <property type="entry name" value="ATPase_alpha/beta_chains"/>
</dbReference>
<dbReference type="InterPro" id="IPR003593">
    <property type="entry name" value="AAA+_ATPase"/>
</dbReference>
<reference evidence="10 11" key="1">
    <citation type="submission" date="2019-01" db="EMBL/GenBank/DDBJ databases">
        <title>Insights into ecological role of a new deltaproteobacterial order Candidatus Sinidesulfobacterales (Sva0485) by metagenomics and metatranscriptomics.</title>
        <authorList>
            <person name="Tan S."/>
            <person name="Liu J."/>
            <person name="Fang Y."/>
            <person name="Hedlund B.P."/>
            <person name="Lian Z.H."/>
            <person name="Huang L.Y."/>
            <person name="Li J.T."/>
            <person name="Huang L.N."/>
            <person name="Li W.J."/>
            <person name="Jiang H.C."/>
            <person name="Dong H.L."/>
            <person name="Shu W.S."/>
        </authorList>
    </citation>
    <scope>NUCLEOTIDE SEQUENCE [LARGE SCALE GENOMIC DNA]</scope>
    <source>
        <strain evidence="10">AP3</strain>
    </source>
</reference>
<dbReference type="GO" id="GO:0030254">
    <property type="term" value="P:protein secretion by the type III secretion system"/>
    <property type="evidence" value="ECO:0007669"/>
    <property type="project" value="InterPro"/>
</dbReference>
<comment type="subcellular location">
    <subcellularLocation>
        <location evidence="1">Cytoplasm</location>
    </subcellularLocation>
</comment>
<dbReference type="InterPro" id="IPR040627">
    <property type="entry name" value="T3SS_ATPase_C"/>
</dbReference>
<dbReference type="Pfam" id="PF02874">
    <property type="entry name" value="ATP-synt_ab_N"/>
    <property type="match status" value="1"/>
</dbReference>
<evidence type="ECO:0000256" key="6">
    <source>
        <dbReference type="ARBA" id="ARBA00022927"/>
    </source>
</evidence>
<keyword evidence="7" id="KW-1278">Translocase</keyword>
<keyword evidence="2" id="KW-0813">Transport</keyword>
<dbReference type="GO" id="GO:0005524">
    <property type="term" value="F:ATP binding"/>
    <property type="evidence" value="ECO:0007669"/>
    <property type="project" value="UniProtKB-KW"/>
</dbReference>
<evidence type="ECO:0000313" key="10">
    <source>
        <dbReference type="EMBL" id="RZD14553.1"/>
    </source>
</evidence>
<dbReference type="InterPro" id="IPR027417">
    <property type="entry name" value="P-loop_NTPase"/>
</dbReference>
<dbReference type="InterPro" id="IPR000194">
    <property type="entry name" value="ATPase_F1/V1/A1_a/bsu_nucl-bd"/>
</dbReference>
<dbReference type="Proteomes" id="UP000320813">
    <property type="component" value="Unassembled WGS sequence"/>
</dbReference>
<proteinExistence type="predicted"/>
<dbReference type="GO" id="GO:0005737">
    <property type="term" value="C:cytoplasm"/>
    <property type="evidence" value="ECO:0007669"/>
    <property type="project" value="UniProtKB-SubCell"/>
</dbReference>
<evidence type="ECO:0000256" key="1">
    <source>
        <dbReference type="ARBA" id="ARBA00004496"/>
    </source>
</evidence>
<evidence type="ECO:0000256" key="8">
    <source>
        <dbReference type="ARBA" id="ARBA00034006"/>
    </source>
</evidence>
<evidence type="ECO:0000256" key="3">
    <source>
        <dbReference type="ARBA" id="ARBA00022490"/>
    </source>
</evidence>
<dbReference type="GO" id="GO:0008564">
    <property type="term" value="F:protein-exporting ATPase activity"/>
    <property type="evidence" value="ECO:0007669"/>
    <property type="project" value="UniProtKB-EC"/>
</dbReference>
<evidence type="ECO:0000256" key="4">
    <source>
        <dbReference type="ARBA" id="ARBA00022741"/>
    </source>
</evidence>
<dbReference type="CDD" id="cd01136">
    <property type="entry name" value="ATPase_flagellum-secretory_path_III"/>
    <property type="match status" value="1"/>
</dbReference>
<keyword evidence="6" id="KW-0653">Protein transport</keyword>
<keyword evidence="3" id="KW-0963">Cytoplasm</keyword>
<evidence type="ECO:0000256" key="5">
    <source>
        <dbReference type="ARBA" id="ARBA00022840"/>
    </source>
</evidence>
<keyword evidence="5" id="KW-0067">ATP-binding</keyword>
<evidence type="ECO:0000313" key="11">
    <source>
        <dbReference type="Proteomes" id="UP000320813"/>
    </source>
</evidence>
<dbReference type="SUPFAM" id="SSF52540">
    <property type="entry name" value="P-loop containing nucleoside triphosphate hydrolases"/>
    <property type="match status" value="1"/>
</dbReference>
<dbReference type="GO" id="GO:0016887">
    <property type="term" value="F:ATP hydrolysis activity"/>
    <property type="evidence" value="ECO:0007669"/>
    <property type="project" value="InterPro"/>
</dbReference>